<organism evidence="9">
    <name type="scientific">Treponema denticola H-22</name>
    <dbReference type="NCBI Taxonomy" id="999432"/>
    <lineage>
        <taxon>Bacteria</taxon>
        <taxon>Pseudomonadati</taxon>
        <taxon>Spirochaetota</taxon>
        <taxon>Spirochaetia</taxon>
        <taxon>Spirochaetales</taxon>
        <taxon>Treponemataceae</taxon>
        <taxon>Treponema</taxon>
    </lineage>
</organism>
<dbReference type="GO" id="GO:0003735">
    <property type="term" value="F:structural constituent of ribosome"/>
    <property type="evidence" value="ECO:0007669"/>
    <property type="project" value="InterPro"/>
</dbReference>
<dbReference type="InterPro" id="IPR020057">
    <property type="entry name" value="Ribosomal_bL25_b-dom"/>
</dbReference>
<evidence type="ECO:0000259" key="8">
    <source>
        <dbReference type="Pfam" id="PF14693"/>
    </source>
</evidence>
<dbReference type="Pfam" id="PF14693">
    <property type="entry name" value="Ribosomal_TL5_C"/>
    <property type="match status" value="1"/>
</dbReference>
<evidence type="ECO:0000256" key="4">
    <source>
        <dbReference type="ARBA" id="ARBA00023274"/>
    </source>
</evidence>
<accession>A0A0E2E7A1</accession>
<feature type="compositionally biased region" description="Low complexity" evidence="6">
    <location>
        <begin position="199"/>
        <end position="211"/>
    </location>
</feature>
<dbReference type="AlphaFoldDB" id="A0A0E2E7A1"/>
<proteinExistence type="inferred from homology"/>
<reference evidence="9" key="1">
    <citation type="submission" date="2012-01" db="EMBL/GenBank/DDBJ databases">
        <title>The Genome Sequence of Treponema denticola H-22.</title>
        <authorList>
            <consortium name="The Broad Institute Genome Sequencing Platform"/>
            <person name="Earl A."/>
            <person name="Ward D."/>
            <person name="Feldgarden M."/>
            <person name="Gevers D."/>
            <person name="Blanton J.M."/>
            <person name="Fenno C.J."/>
            <person name="Baranova O.V."/>
            <person name="Mathney J."/>
            <person name="Dewhirst F.E."/>
            <person name="Izard J."/>
            <person name="Young S.K."/>
            <person name="Zeng Q."/>
            <person name="Gargeya S."/>
            <person name="Fitzgerald M."/>
            <person name="Haas B."/>
            <person name="Abouelleil A."/>
            <person name="Alvarado L."/>
            <person name="Arachchi H.M."/>
            <person name="Berlin A."/>
            <person name="Chapman S.B."/>
            <person name="Gearin G."/>
            <person name="Goldberg J."/>
            <person name="Griggs A."/>
            <person name="Gujja S."/>
            <person name="Hansen M."/>
            <person name="Heiman D."/>
            <person name="Howarth C."/>
            <person name="Larimer J."/>
            <person name="Lui A."/>
            <person name="MacDonald P.J.P."/>
            <person name="McCowen C."/>
            <person name="Montmayeur A."/>
            <person name="Murphy C."/>
            <person name="Neiman D."/>
            <person name="Pearson M."/>
            <person name="Priest M."/>
            <person name="Roberts A."/>
            <person name="Saif S."/>
            <person name="Shea T."/>
            <person name="Sisk P."/>
            <person name="Stolte C."/>
            <person name="Sykes S."/>
            <person name="Wortman J."/>
            <person name="Nusbaum C."/>
            <person name="Birren B."/>
        </authorList>
    </citation>
    <scope>NUCLEOTIDE SEQUENCE [LARGE SCALE GENOMIC DNA]</scope>
    <source>
        <strain evidence="9">H-22</strain>
    </source>
</reference>
<evidence type="ECO:0000256" key="6">
    <source>
        <dbReference type="SAM" id="MobiDB-lite"/>
    </source>
</evidence>
<comment type="caution">
    <text evidence="9">The sequence shown here is derived from an EMBL/GenBank/DDBJ whole genome shotgun (WGS) entry which is preliminary data.</text>
</comment>
<dbReference type="GO" id="GO:0022625">
    <property type="term" value="C:cytosolic large ribosomal subunit"/>
    <property type="evidence" value="ECO:0007669"/>
    <property type="project" value="TreeGrafter"/>
</dbReference>
<name>A0A0E2E7A1_TREDN</name>
<dbReference type="Proteomes" id="UP000011705">
    <property type="component" value="Chromosome"/>
</dbReference>
<dbReference type="Gene3D" id="2.170.120.20">
    <property type="entry name" value="Ribosomal protein L25, beta domain"/>
    <property type="match status" value="1"/>
</dbReference>
<dbReference type="PANTHER" id="PTHR33284">
    <property type="entry name" value="RIBOSOMAL PROTEIN L25/GLN-TRNA SYNTHETASE, ANTI-CODON-BINDING DOMAIN-CONTAINING PROTEIN"/>
    <property type="match status" value="1"/>
</dbReference>
<dbReference type="CDD" id="cd00495">
    <property type="entry name" value="Ribosomal_L25_TL5_CTC"/>
    <property type="match status" value="1"/>
</dbReference>
<feature type="domain" description="Large ribosomal subunit protein bL25 L25" evidence="7">
    <location>
        <begin position="6"/>
        <end position="92"/>
    </location>
</feature>
<dbReference type="EMBL" id="AGDV01000001">
    <property type="protein sequence ID" value="EMB35941.1"/>
    <property type="molecule type" value="Genomic_DNA"/>
</dbReference>
<dbReference type="GO" id="GO:0008097">
    <property type="term" value="F:5S rRNA binding"/>
    <property type="evidence" value="ECO:0007669"/>
    <property type="project" value="InterPro"/>
</dbReference>
<dbReference type="PATRIC" id="fig|999432.5.peg.137"/>
<dbReference type="InterPro" id="IPR029751">
    <property type="entry name" value="Ribosomal_L25_dom"/>
</dbReference>
<dbReference type="InterPro" id="IPR037121">
    <property type="entry name" value="Ribosomal_bL25_C"/>
</dbReference>
<comment type="similarity">
    <text evidence="5">Belongs to the bacterial ribosomal protein bL25 family. CTC subfamily.</text>
</comment>
<dbReference type="PANTHER" id="PTHR33284:SF1">
    <property type="entry name" value="RIBOSOMAL PROTEIN L25_GLN-TRNA SYNTHETASE, ANTI-CODON-BINDING DOMAIN-CONTAINING PROTEIN"/>
    <property type="match status" value="1"/>
</dbReference>
<gene>
    <name evidence="5" type="primary">rplY</name>
    <name evidence="5" type="synonym">ctc</name>
    <name evidence="9" type="ORF">HMPREF9726_00133</name>
</gene>
<dbReference type="InterPro" id="IPR011035">
    <property type="entry name" value="Ribosomal_bL25/Gln-tRNA_synth"/>
</dbReference>
<evidence type="ECO:0000259" key="7">
    <source>
        <dbReference type="Pfam" id="PF01386"/>
    </source>
</evidence>
<keyword evidence="3 5" id="KW-0689">Ribosomal protein</keyword>
<evidence type="ECO:0000256" key="5">
    <source>
        <dbReference type="HAMAP-Rule" id="MF_01334"/>
    </source>
</evidence>
<dbReference type="RefSeq" id="WP_002678895.1">
    <property type="nucleotide sequence ID" value="NZ_CM001795.1"/>
</dbReference>
<sequence>MEQRLLNANERSTYGKNAAVKMRKAGRIPAVMYDRHGKSVPIDVDEREFMKLFKLVTESTIVTLNAAGKDYEVFIKDFQHDIVSDKIKHIDFYEVERGKTLRTKVKIRLEGSPEGVRHGGILETGITELELECLPKDLPARIIVDVSALDVNQSLHVRDIKLPEAVTVLTSDDITVAAIKFAAAESTTPAATEGEETEAAAAAPEPAAEDK</sequence>
<dbReference type="GeneID" id="2741074"/>
<evidence type="ECO:0000256" key="2">
    <source>
        <dbReference type="ARBA" id="ARBA00022884"/>
    </source>
</evidence>
<evidence type="ECO:0000256" key="1">
    <source>
        <dbReference type="ARBA" id="ARBA00022730"/>
    </source>
</evidence>
<evidence type="ECO:0000313" key="9">
    <source>
        <dbReference type="EMBL" id="EMB35941.1"/>
    </source>
</evidence>
<evidence type="ECO:0000256" key="3">
    <source>
        <dbReference type="ARBA" id="ARBA00022980"/>
    </source>
</evidence>
<comment type="function">
    <text evidence="5">This is one of the proteins that binds to the 5S RNA in the ribosome where it forms part of the central protuberance.</text>
</comment>
<dbReference type="InterPro" id="IPR020056">
    <property type="entry name" value="Rbsml_bL25/Gln-tRNA_synth_N"/>
</dbReference>
<feature type="domain" description="Large ribosomal subunit protein bL25 beta" evidence="8">
    <location>
        <begin position="101"/>
        <end position="180"/>
    </location>
</feature>
<dbReference type="HAMAP" id="MF_01334">
    <property type="entry name" value="Ribosomal_bL25_CTC"/>
    <property type="match status" value="1"/>
</dbReference>
<dbReference type="SUPFAM" id="SSF50715">
    <property type="entry name" value="Ribosomal protein L25-like"/>
    <property type="match status" value="1"/>
</dbReference>
<feature type="region of interest" description="Disordered" evidence="6">
    <location>
        <begin position="185"/>
        <end position="211"/>
    </location>
</feature>
<keyword evidence="4 5" id="KW-0687">Ribonucleoprotein</keyword>
<dbReference type="Gene3D" id="2.40.240.10">
    <property type="entry name" value="Ribosomal Protein L25, Chain P"/>
    <property type="match status" value="1"/>
</dbReference>
<dbReference type="Pfam" id="PF01386">
    <property type="entry name" value="Ribosomal_L25p"/>
    <property type="match status" value="1"/>
</dbReference>
<keyword evidence="2 5" id="KW-0694">RNA-binding</keyword>
<dbReference type="NCBIfam" id="TIGR00731">
    <property type="entry name" value="bL25_bact_ctc"/>
    <property type="match status" value="1"/>
</dbReference>
<comment type="subunit">
    <text evidence="5">Part of the 50S ribosomal subunit; part of the 5S rRNA/L5/L18/L25 subcomplex. Contacts the 5S rRNA. Binds to the 5S rRNA independently of L5 and L18.</text>
</comment>
<keyword evidence="1 5" id="KW-0699">rRNA-binding</keyword>
<dbReference type="SMR" id="A0A0E2E7A1"/>
<dbReference type="GO" id="GO:0006412">
    <property type="term" value="P:translation"/>
    <property type="evidence" value="ECO:0007669"/>
    <property type="project" value="UniProtKB-UniRule"/>
</dbReference>
<dbReference type="HOGENOM" id="CLU_075939_2_1_12"/>
<dbReference type="InterPro" id="IPR001021">
    <property type="entry name" value="Ribosomal_bL25_long"/>
</dbReference>
<protein>
    <recommendedName>
        <fullName evidence="5">Large ribosomal subunit protein bL25</fullName>
    </recommendedName>
    <alternativeName>
        <fullName evidence="5">General stress protein CTC</fullName>
    </alternativeName>
</protein>
<dbReference type="InterPro" id="IPR020930">
    <property type="entry name" value="Ribosomal_uL5_bac-type"/>
</dbReference>